<evidence type="ECO:0000313" key="4">
    <source>
        <dbReference type="Proteomes" id="UP001595190"/>
    </source>
</evidence>
<dbReference type="InterPro" id="IPR020843">
    <property type="entry name" value="ER"/>
</dbReference>
<gene>
    <name evidence="3" type="ORF">ACETRX_34810</name>
</gene>
<dbReference type="SUPFAM" id="SSF50129">
    <property type="entry name" value="GroES-like"/>
    <property type="match status" value="1"/>
</dbReference>
<proteinExistence type="predicted"/>
<dbReference type="InterPro" id="IPR013149">
    <property type="entry name" value="ADH-like_C"/>
</dbReference>
<dbReference type="PANTHER" id="PTHR44154:SF1">
    <property type="entry name" value="QUINONE OXIDOREDUCTASE"/>
    <property type="match status" value="1"/>
</dbReference>
<reference evidence="3 4" key="1">
    <citation type="submission" date="2024-09" db="EMBL/GenBank/DDBJ databases">
        <title>Description of Labrys sedimenti sp. nov., isolated from a diclofenac-degrading enrichment culture, and genome-based reclassification of Labrys portucalensis as a later heterotypic synonym of Labrys neptuniae.</title>
        <authorList>
            <person name="Tancsics A."/>
            <person name="Csepanyi A."/>
        </authorList>
    </citation>
    <scope>NUCLEOTIDE SEQUENCE [LARGE SCALE GENOMIC DNA]</scope>
    <source>
        <strain evidence="3 4">LMG 23412</strain>
    </source>
</reference>
<dbReference type="InterPro" id="IPR036291">
    <property type="entry name" value="NAD(P)-bd_dom_sf"/>
</dbReference>
<dbReference type="Gene3D" id="3.40.50.720">
    <property type="entry name" value="NAD(P)-binding Rossmann-like Domain"/>
    <property type="match status" value="1"/>
</dbReference>
<name>A0ABV6ZRL0_9HYPH</name>
<evidence type="ECO:0000313" key="3">
    <source>
        <dbReference type="EMBL" id="MFC2254825.1"/>
    </source>
</evidence>
<evidence type="ECO:0000259" key="2">
    <source>
        <dbReference type="SMART" id="SM00829"/>
    </source>
</evidence>
<dbReference type="InterPro" id="IPR013154">
    <property type="entry name" value="ADH-like_N"/>
</dbReference>
<dbReference type="Pfam" id="PF00107">
    <property type="entry name" value="ADH_zinc_N"/>
    <property type="match status" value="1"/>
</dbReference>
<accession>A0ABV6ZRL0</accession>
<dbReference type="InterPro" id="IPR011032">
    <property type="entry name" value="GroES-like_sf"/>
</dbReference>
<dbReference type="EMBL" id="JBHGPK010000046">
    <property type="protein sequence ID" value="MFC2254825.1"/>
    <property type="molecule type" value="Genomic_DNA"/>
</dbReference>
<dbReference type="InterPro" id="IPR051603">
    <property type="entry name" value="Zinc-ADH_QOR/CCCR"/>
</dbReference>
<protein>
    <submittedName>
        <fullName evidence="3">NADPH:quinone reductase</fullName>
    </submittedName>
</protein>
<dbReference type="Gene3D" id="3.90.180.10">
    <property type="entry name" value="Medium-chain alcohol dehydrogenases, catalytic domain"/>
    <property type="match status" value="1"/>
</dbReference>
<sequence>MRAVFYERQGAAEDVLVFGDLPKPLPAAGEVLVRVHVSGINPSDIKNRTGFVSKMAFARIIPHQDGAGVVEAVGAGVPPGRIGERVWIFEAQTGRAGGTAAEFVAVPSENAVRLPDATSYEVGASLGVPALTAHRCLFADGDLRGRRVLVQGGAGVVGSAAIQLAKWAGAWVAATVRHPEQKQFAHQAGADLVLDLNDTDVAAKIKAETKDAGLDRIVEVDLSSNIEFDLRCLADGGVIAAYSAHDASERVPVPIVPAMIVNSAVRFVYVYTMPGSAKKAAISDISDCLRTGSYHPRIAMILPLSRTVDGHVAVEKGAIGKTLIRVVDD</sequence>
<dbReference type="Proteomes" id="UP001595190">
    <property type="component" value="Unassembled WGS sequence"/>
</dbReference>
<comment type="caution">
    <text evidence="3">The sequence shown here is derived from an EMBL/GenBank/DDBJ whole genome shotgun (WGS) entry which is preliminary data.</text>
</comment>
<feature type="domain" description="Enoyl reductase (ER)" evidence="2">
    <location>
        <begin position="11"/>
        <end position="324"/>
    </location>
</feature>
<dbReference type="SUPFAM" id="SSF51735">
    <property type="entry name" value="NAD(P)-binding Rossmann-fold domains"/>
    <property type="match status" value="1"/>
</dbReference>
<organism evidence="3 4">
    <name type="scientific">Labrys neptuniae</name>
    <dbReference type="NCBI Taxonomy" id="376174"/>
    <lineage>
        <taxon>Bacteria</taxon>
        <taxon>Pseudomonadati</taxon>
        <taxon>Pseudomonadota</taxon>
        <taxon>Alphaproteobacteria</taxon>
        <taxon>Hyphomicrobiales</taxon>
        <taxon>Xanthobacteraceae</taxon>
        <taxon>Labrys</taxon>
    </lineage>
</organism>
<evidence type="ECO:0000256" key="1">
    <source>
        <dbReference type="ARBA" id="ARBA00022857"/>
    </source>
</evidence>
<dbReference type="PANTHER" id="PTHR44154">
    <property type="entry name" value="QUINONE OXIDOREDUCTASE"/>
    <property type="match status" value="1"/>
</dbReference>
<dbReference type="Pfam" id="PF08240">
    <property type="entry name" value="ADH_N"/>
    <property type="match status" value="1"/>
</dbReference>
<dbReference type="RefSeq" id="WP_394315427.1">
    <property type="nucleotide sequence ID" value="NZ_JBHGPK010000046.1"/>
</dbReference>
<dbReference type="SMART" id="SM00829">
    <property type="entry name" value="PKS_ER"/>
    <property type="match status" value="1"/>
</dbReference>
<dbReference type="CDD" id="cd08253">
    <property type="entry name" value="zeta_crystallin"/>
    <property type="match status" value="1"/>
</dbReference>
<keyword evidence="1" id="KW-0521">NADP</keyword>